<keyword evidence="5" id="KW-0460">Magnesium</keyword>
<dbReference type="GO" id="GO:0045337">
    <property type="term" value="P:farnesyl diphosphate biosynthetic process"/>
    <property type="evidence" value="ECO:0007669"/>
    <property type="project" value="TreeGrafter"/>
</dbReference>
<evidence type="ECO:0000313" key="11">
    <source>
        <dbReference type="Proteomes" id="UP000645828"/>
    </source>
</evidence>
<dbReference type="GO" id="GO:0005737">
    <property type="term" value="C:cytoplasm"/>
    <property type="evidence" value="ECO:0007669"/>
    <property type="project" value="TreeGrafter"/>
</dbReference>
<evidence type="ECO:0000256" key="7">
    <source>
        <dbReference type="ARBA" id="ARBA00032424"/>
    </source>
</evidence>
<accession>A0A811YBX6</accession>
<keyword evidence="3" id="KW-0808">Transferase</keyword>
<evidence type="ECO:0000256" key="6">
    <source>
        <dbReference type="ARBA" id="ARBA00032380"/>
    </source>
</evidence>
<protein>
    <recommendedName>
        <fullName evidence="9">(2E,6E)-farnesyl diphosphate synthase</fullName>
    </recommendedName>
    <alternativeName>
        <fullName evidence="8">Dimethylallyltranstransferase</fullName>
    </alternativeName>
    <alternativeName>
        <fullName evidence="7">Farnesyl diphosphate synthase</fullName>
    </alternativeName>
    <alternativeName>
        <fullName evidence="6">Geranyltranstransferase</fullName>
    </alternativeName>
</protein>
<evidence type="ECO:0000256" key="2">
    <source>
        <dbReference type="ARBA" id="ARBA00005035"/>
    </source>
</evidence>
<keyword evidence="11" id="KW-1185">Reference proteome</keyword>
<dbReference type="GO" id="GO:0046872">
    <property type="term" value="F:metal ion binding"/>
    <property type="evidence" value="ECO:0007669"/>
    <property type="project" value="UniProtKB-KW"/>
</dbReference>
<proteinExistence type="predicted"/>
<dbReference type="SUPFAM" id="SSF48576">
    <property type="entry name" value="Terpenoid synthases"/>
    <property type="match status" value="1"/>
</dbReference>
<evidence type="ECO:0000256" key="9">
    <source>
        <dbReference type="ARBA" id="ARBA00032873"/>
    </source>
</evidence>
<organism evidence="10 11">
    <name type="scientific">Nyctereutes procyonoides</name>
    <name type="common">Raccoon dog</name>
    <name type="synonym">Canis procyonoides</name>
    <dbReference type="NCBI Taxonomy" id="34880"/>
    <lineage>
        <taxon>Eukaryota</taxon>
        <taxon>Metazoa</taxon>
        <taxon>Chordata</taxon>
        <taxon>Craniata</taxon>
        <taxon>Vertebrata</taxon>
        <taxon>Euteleostomi</taxon>
        <taxon>Mammalia</taxon>
        <taxon>Eutheria</taxon>
        <taxon>Laurasiatheria</taxon>
        <taxon>Carnivora</taxon>
        <taxon>Caniformia</taxon>
        <taxon>Canidae</taxon>
        <taxon>Nyctereutes</taxon>
    </lineage>
</organism>
<evidence type="ECO:0000256" key="5">
    <source>
        <dbReference type="ARBA" id="ARBA00022842"/>
    </source>
</evidence>
<keyword evidence="4" id="KW-0479">Metal-binding</keyword>
<evidence type="ECO:0000313" key="10">
    <source>
        <dbReference type="EMBL" id="CAD7673265.1"/>
    </source>
</evidence>
<evidence type="ECO:0000256" key="8">
    <source>
        <dbReference type="ARBA" id="ARBA00032448"/>
    </source>
</evidence>
<sequence length="127" mass="14561">MDSSLTRWGQICWYQNPGIGLDAINNVLLLEAFIYSSYQIEIEQILGLITGPQGNYKIAFYSFYLPEEKHANAKKILLEMGKDPSVTGKIDRGIQDNKCSWLGVQYLQWELTLPAVFMQYEEDKFGV</sequence>
<name>A0A811YBX6_NYCPR</name>
<dbReference type="PANTHER" id="PTHR11525:SF0">
    <property type="entry name" value="FARNESYL PYROPHOSPHATE SYNTHASE"/>
    <property type="match status" value="1"/>
</dbReference>
<comment type="pathway">
    <text evidence="1">Isoprenoid biosynthesis; geranyl diphosphate biosynthesis; geranyl diphosphate from dimethylallyl diphosphate and isopentenyl diphosphate: step 1/1.</text>
</comment>
<dbReference type="Proteomes" id="UP000645828">
    <property type="component" value="Unassembled WGS sequence"/>
</dbReference>
<evidence type="ECO:0000256" key="4">
    <source>
        <dbReference type="ARBA" id="ARBA00022723"/>
    </source>
</evidence>
<dbReference type="GO" id="GO:0004161">
    <property type="term" value="F:dimethylallyltranstransferase activity"/>
    <property type="evidence" value="ECO:0007669"/>
    <property type="project" value="TreeGrafter"/>
</dbReference>
<comment type="pathway">
    <text evidence="2">Isoprenoid biosynthesis; farnesyl diphosphate biosynthesis; farnesyl diphosphate from geranyl diphosphate and isopentenyl diphosphate: step 1/1.</text>
</comment>
<dbReference type="EMBL" id="CAJHUB010000671">
    <property type="protein sequence ID" value="CAD7673265.1"/>
    <property type="molecule type" value="Genomic_DNA"/>
</dbReference>
<dbReference type="InterPro" id="IPR008949">
    <property type="entry name" value="Isoprenoid_synthase_dom_sf"/>
</dbReference>
<dbReference type="InterPro" id="IPR039702">
    <property type="entry name" value="FPS1-like"/>
</dbReference>
<dbReference type="Gene3D" id="1.10.600.10">
    <property type="entry name" value="Farnesyl Diphosphate Synthase"/>
    <property type="match status" value="1"/>
</dbReference>
<dbReference type="AlphaFoldDB" id="A0A811YBX6"/>
<comment type="caution">
    <text evidence="10">The sequence shown here is derived from an EMBL/GenBank/DDBJ whole genome shotgun (WGS) entry which is preliminary data.</text>
</comment>
<gene>
    <name evidence="10" type="ORF">NYPRO_LOCUS6060</name>
</gene>
<dbReference type="PANTHER" id="PTHR11525">
    <property type="entry name" value="FARNESYL-PYROPHOSPHATE SYNTHETASE"/>
    <property type="match status" value="1"/>
</dbReference>
<dbReference type="GO" id="GO:0004337">
    <property type="term" value="F:(2E,6E)-farnesyl diphosphate synthase activity"/>
    <property type="evidence" value="ECO:0007669"/>
    <property type="project" value="TreeGrafter"/>
</dbReference>
<evidence type="ECO:0000256" key="3">
    <source>
        <dbReference type="ARBA" id="ARBA00022679"/>
    </source>
</evidence>
<evidence type="ECO:0000256" key="1">
    <source>
        <dbReference type="ARBA" id="ARBA00004932"/>
    </source>
</evidence>
<reference evidence="10" key="1">
    <citation type="submission" date="2020-12" db="EMBL/GenBank/DDBJ databases">
        <authorList>
            <consortium name="Molecular Ecology Group"/>
        </authorList>
    </citation>
    <scope>NUCLEOTIDE SEQUENCE</scope>
    <source>
        <strain evidence="10">TBG_1078</strain>
    </source>
</reference>